<sequence length="41" mass="4913">MVTRILNYLTLFAPIRSDLKEGYLYKWMEFLSTTNGFYTNT</sequence>
<dbReference type="Proteomes" id="UP000036681">
    <property type="component" value="Unplaced"/>
</dbReference>
<evidence type="ECO:0000313" key="1">
    <source>
        <dbReference type="Proteomes" id="UP000036681"/>
    </source>
</evidence>
<dbReference type="WBParaSite" id="ALUE_0001967701-mRNA-1">
    <property type="protein sequence ID" value="ALUE_0001967701-mRNA-1"/>
    <property type="gene ID" value="ALUE_0001967701"/>
</dbReference>
<organism evidence="1 2">
    <name type="scientific">Ascaris lumbricoides</name>
    <name type="common">Giant roundworm</name>
    <dbReference type="NCBI Taxonomy" id="6252"/>
    <lineage>
        <taxon>Eukaryota</taxon>
        <taxon>Metazoa</taxon>
        <taxon>Ecdysozoa</taxon>
        <taxon>Nematoda</taxon>
        <taxon>Chromadorea</taxon>
        <taxon>Rhabditida</taxon>
        <taxon>Spirurina</taxon>
        <taxon>Ascaridomorpha</taxon>
        <taxon>Ascaridoidea</taxon>
        <taxon>Ascarididae</taxon>
        <taxon>Ascaris</taxon>
    </lineage>
</organism>
<dbReference type="AlphaFoldDB" id="A0A0M3ILP9"/>
<name>A0A0M3ILP9_ASCLU</name>
<proteinExistence type="predicted"/>
<accession>A0A0M3ILP9</accession>
<reference evidence="2" key="1">
    <citation type="submission" date="2017-02" db="UniProtKB">
        <authorList>
            <consortium name="WormBaseParasite"/>
        </authorList>
    </citation>
    <scope>IDENTIFICATION</scope>
</reference>
<protein>
    <submittedName>
        <fullName evidence="2">Uncharacterized protein</fullName>
    </submittedName>
</protein>
<evidence type="ECO:0000313" key="2">
    <source>
        <dbReference type="WBParaSite" id="ALUE_0001967701-mRNA-1"/>
    </source>
</evidence>
<keyword evidence="1" id="KW-1185">Reference proteome</keyword>